<evidence type="ECO:0000256" key="3">
    <source>
        <dbReference type="ARBA" id="ARBA00022839"/>
    </source>
</evidence>
<dbReference type="InterPro" id="IPR013520">
    <property type="entry name" value="Ribonucl_H"/>
</dbReference>
<feature type="domain" description="Exonuclease" evidence="4">
    <location>
        <begin position="56"/>
        <end position="233"/>
    </location>
</feature>
<keyword evidence="3" id="KW-0269">Exonuclease</keyword>
<evidence type="ECO:0000259" key="4">
    <source>
        <dbReference type="SMART" id="SM00479"/>
    </source>
</evidence>
<dbReference type="Proteomes" id="UP000215005">
    <property type="component" value="Chromosome"/>
</dbReference>
<dbReference type="GO" id="GO:0003676">
    <property type="term" value="F:nucleic acid binding"/>
    <property type="evidence" value="ECO:0007669"/>
    <property type="project" value="InterPro"/>
</dbReference>
<dbReference type="PANTHER" id="PTHR30231">
    <property type="entry name" value="DNA POLYMERASE III SUBUNIT EPSILON"/>
    <property type="match status" value="1"/>
</dbReference>
<dbReference type="GO" id="GO:0008408">
    <property type="term" value="F:3'-5' exonuclease activity"/>
    <property type="evidence" value="ECO:0007669"/>
    <property type="project" value="TreeGrafter"/>
</dbReference>
<dbReference type="Gene3D" id="3.30.420.10">
    <property type="entry name" value="Ribonuclease H-like superfamily/Ribonuclease H"/>
    <property type="match status" value="1"/>
</dbReference>
<dbReference type="OrthoDB" id="9791657at2"/>
<evidence type="ECO:0000313" key="6">
    <source>
        <dbReference type="Proteomes" id="UP000215005"/>
    </source>
</evidence>
<dbReference type="Pfam" id="PF00929">
    <property type="entry name" value="RNase_T"/>
    <property type="match status" value="1"/>
</dbReference>
<keyword evidence="2" id="KW-0378">Hydrolase</keyword>
<dbReference type="KEGG" id="ngv:CDO52_25840"/>
<accession>A0A223SCM5</accession>
<dbReference type="SMART" id="SM00479">
    <property type="entry name" value="EXOIII"/>
    <property type="match status" value="1"/>
</dbReference>
<evidence type="ECO:0000313" key="5">
    <source>
        <dbReference type="EMBL" id="ASU85769.1"/>
    </source>
</evidence>
<proteinExistence type="predicted"/>
<dbReference type="AlphaFoldDB" id="A0A223SCM5"/>
<evidence type="ECO:0000256" key="2">
    <source>
        <dbReference type="ARBA" id="ARBA00022801"/>
    </source>
</evidence>
<reference evidence="5 6" key="1">
    <citation type="submission" date="2017-08" db="EMBL/GenBank/DDBJ databases">
        <title>The complete genome sequence of Nocardiopsis gilva YIM 90087.</title>
        <authorList>
            <person name="Yin M."/>
            <person name="Tang S."/>
        </authorList>
    </citation>
    <scope>NUCLEOTIDE SEQUENCE [LARGE SCALE GENOMIC DNA]</scope>
    <source>
        <strain evidence="5 6">YIM 90087</strain>
    </source>
</reference>
<dbReference type="InterPro" id="IPR036397">
    <property type="entry name" value="RNaseH_sf"/>
</dbReference>
<keyword evidence="6" id="KW-1185">Reference proteome</keyword>
<gene>
    <name evidence="5" type="ORF">CDO52_25840</name>
</gene>
<keyword evidence="1" id="KW-0540">Nuclease</keyword>
<dbReference type="CDD" id="cd06127">
    <property type="entry name" value="DEDDh"/>
    <property type="match status" value="1"/>
</dbReference>
<dbReference type="EMBL" id="CP022753">
    <property type="protein sequence ID" value="ASU85769.1"/>
    <property type="molecule type" value="Genomic_DNA"/>
</dbReference>
<dbReference type="NCBIfam" id="NF005927">
    <property type="entry name" value="PRK07942.1"/>
    <property type="match status" value="1"/>
</dbReference>
<protein>
    <submittedName>
        <fullName evidence="5">DNA polymerase III subunit epsilon</fullName>
    </submittedName>
</protein>
<dbReference type="SUPFAM" id="SSF53098">
    <property type="entry name" value="Ribonuclease H-like"/>
    <property type="match status" value="1"/>
</dbReference>
<dbReference type="PANTHER" id="PTHR30231:SF4">
    <property type="entry name" value="PROTEIN NEN2"/>
    <property type="match status" value="1"/>
</dbReference>
<organism evidence="5 6">
    <name type="scientific">Nocardiopsis gilva YIM 90087</name>
    <dbReference type="NCBI Taxonomy" id="1235441"/>
    <lineage>
        <taxon>Bacteria</taxon>
        <taxon>Bacillati</taxon>
        <taxon>Actinomycetota</taxon>
        <taxon>Actinomycetes</taxon>
        <taxon>Streptosporangiales</taxon>
        <taxon>Nocardiopsidaceae</taxon>
        <taxon>Nocardiopsis</taxon>
    </lineage>
</organism>
<sequence>MRNRYPGTCTTCGTGVAAGDGVVLKEGGRWRTYCAEHEPRPTPPPRGDHLGWHTGDLAGYDCETSSNDPRAAFLVSAALMLPSGATRTWLADPGDREIPQDAIAIHGITNERARAEGAPAEEVLAEIAESLAEHLLAGRGLVIFNAPFDLGVLTGELRRHGLKSLAERLSGEPCPIIDPLVIDRGIDPYRRGPRNLAAMCAYYGVDPGDAHTAHGDAAACLALAREIGARHPDIAALSLTDLHARQVEWAAAYARSRQEWLDRSRPGHGRVIDGSWPSTAE</sequence>
<dbReference type="GO" id="GO:0005829">
    <property type="term" value="C:cytosol"/>
    <property type="evidence" value="ECO:0007669"/>
    <property type="project" value="TreeGrafter"/>
</dbReference>
<name>A0A223SCM5_9ACTN</name>
<dbReference type="RefSeq" id="WP_017618523.1">
    <property type="nucleotide sequence ID" value="NZ_ANBG01000168.1"/>
</dbReference>
<dbReference type="InterPro" id="IPR012337">
    <property type="entry name" value="RNaseH-like_sf"/>
</dbReference>
<evidence type="ECO:0000256" key="1">
    <source>
        <dbReference type="ARBA" id="ARBA00022722"/>
    </source>
</evidence>